<dbReference type="AlphaFoldDB" id="A0AAD9QFU8"/>
<evidence type="ECO:0000313" key="1">
    <source>
        <dbReference type="EMBL" id="KAK2560531.1"/>
    </source>
</evidence>
<sequence>MAGKQTNQNPFAALFPSLEKAEDYRKQHEFSATLVQTDHKHGDTVMEAEAVKLSMKKIHDRDRVGKKQYGGLPKRCVYLRNTAIDGEVSLLQWISIDEVN</sequence>
<keyword evidence="2" id="KW-1185">Reference proteome</keyword>
<comment type="caution">
    <text evidence="1">The sequence shown here is derived from an EMBL/GenBank/DDBJ whole genome shotgun (WGS) entry which is preliminary data.</text>
</comment>
<gene>
    <name evidence="1" type="ORF">P5673_016892</name>
</gene>
<protein>
    <submittedName>
        <fullName evidence="1">Uncharacterized protein</fullName>
    </submittedName>
</protein>
<name>A0AAD9QFU8_ACRCE</name>
<proteinExistence type="predicted"/>
<dbReference type="Proteomes" id="UP001249851">
    <property type="component" value="Unassembled WGS sequence"/>
</dbReference>
<evidence type="ECO:0000313" key="2">
    <source>
        <dbReference type="Proteomes" id="UP001249851"/>
    </source>
</evidence>
<organism evidence="1 2">
    <name type="scientific">Acropora cervicornis</name>
    <name type="common">Staghorn coral</name>
    <dbReference type="NCBI Taxonomy" id="6130"/>
    <lineage>
        <taxon>Eukaryota</taxon>
        <taxon>Metazoa</taxon>
        <taxon>Cnidaria</taxon>
        <taxon>Anthozoa</taxon>
        <taxon>Hexacorallia</taxon>
        <taxon>Scleractinia</taxon>
        <taxon>Astrocoeniina</taxon>
        <taxon>Acroporidae</taxon>
        <taxon>Acropora</taxon>
    </lineage>
</organism>
<dbReference type="EMBL" id="JARQWQ010000036">
    <property type="protein sequence ID" value="KAK2560531.1"/>
    <property type="molecule type" value="Genomic_DNA"/>
</dbReference>
<reference evidence="1" key="1">
    <citation type="journal article" date="2023" name="G3 (Bethesda)">
        <title>Whole genome assembly and annotation of the endangered Caribbean coral Acropora cervicornis.</title>
        <authorList>
            <person name="Selwyn J.D."/>
            <person name="Vollmer S.V."/>
        </authorList>
    </citation>
    <scope>NUCLEOTIDE SEQUENCE</scope>
    <source>
        <strain evidence="1">K2</strain>
    </source>
</reference>
<reference evidence="1" key="2">
    <citation type="journal article" date="2023" name="Science">
        <title>Genomic signatures of disease resistance in endangered staghorn corals.</title>
        <authorList>
            <person name="Vollmer S.V."/>
            <person name="Selwyn J.D."/>
            <person name="Despard B.A."/>
            <person name="Roesel C.L."/>
        </authorList>
    </citation>
    <scope>NUCLEOTIDE SEQUENCE</scope>
    <source>
        <strain evidence="1">K2</strain>
    </source>
</reference>
<accession>A0AAD9QFU8</accession>